<dbReference type="PANTHER" id="PTHR14969:SF59">
    <property type="entry name" value="DOLICHYLDIPHOSPHATASE"/>
    <property type="match status" value="1"/>
</dbReference>
<keyword evidence="1" id="KW-0812">Transmembrane</keyword>
<dbReference type="AlphaFoldDB" id="G0TWJ7"/>
<keyword evidence="1" id="KW-1133">Transmembrane helix</keyword>
<keyword evidence="1" id="KW-0472">Membrane</keyword>
<dbReference type="GO" id="GO:0042392">
    <property type="term" value="F:sphingosine-1-phosphate phosphatase activity"/>
    <property type="evidence" value="ECO:0007669"/>
    <property type="project" value="TreeGrafter"/>
</dbReference>
<dbReference type="Pfam" id="PF01569">
    <property type="entry name" value="PAP2"/>
    <property type="match status" value="1"/>
</dbReference>
<feature type="transmembrane region" description="Helical" evidence="1">
    <location>
        <begin position="54"/>
        <end position="75"/>
    </location>
</feature>
<dbReference type="InterPro" id="IPR036938">
    <property type="entry name" value="PAP2/HPO_sf"/>
</dbReference>
<feature type="transmembrane region" description="Helical" evidence="1">
    <location>
        <begin position="151"/>
        <end position="168"/>
    </location>
</feature>
<evidence type="ECO:0000259" key="2">
    <source>
        <dbReference type="SMART" id="SM00014"/>
    </source>
</evidence>
<feature type="domain" description="Phosphatidic acid phosphatase type 2/haloperoxidase" evidence="2">
    <location>
        <begin position="53"/>
        <end position="169"/>
    </location>
</feature>
<dbReference type="PANTHER" id="PTHR14969">
    <property type="entry name" value="SPHINGOSINE-1-PHOSPHATE PHOSPHOHYDROLASE"/>
    <property type="match status" value="1"/>
</dbReference>
<dbReference type="VEuPathDB" id="TriTrypDB:TvY486_0601260"/>
<reference evidence="3" key="1">
    <citation type="journal article" date="2012" name="Proc. Natl. Acad. Sci. U.S.A.">
        <title>Antigenic diversity is generated by distinct evolutionary mechanisms in African trypanosome species.</title>
        <authorList>
            <person name="Jackson A.P."/>
            <person name="Berry A."/>
            <person name="Aslett M."/>
            <person name="Allison H.C."/>
            <person name="Burton P."/>
            <person name="Vavrova-Anderson J."/>
            <person name="Brown R."/>
            <person name="Browne H."/>
            <person name="Corton N."/>
            <person name="Hauser H."/>
            <person name="Gamble J."/>
            <person name="Gilderthorp R."/>
            <person name="Marcello L."/>
            <person name="McQuillan J."/>
            <person name="Otto T.D."/>
            <person name="Quail M.A."/>
            <person name="Sanders M.J."/>
            <person name="van Tonder A."/>
            <person name="Ginger M.L."/>
            <person name="Field M.C."/>
            <person name="Barry J.D."/>
            <person name="Hertz-Fowler C."/>
            <person name="Berriman M."/>
        </authorList>
    </citation>
    <scope>NUCLEOTIDE SEQUENCE</scope>
    <source>
        <strain evidence="3">Y486</strain>
    </source>
</reference>
<dbReference type="OMA" id="FWTEAIC"/>
<accession>G0TWJ7</accession>
<evidence type="ECO:0000256" key="1">
    <source>
        <dbReference type="SAM" id="Phobius"/>
    </source>
</evidence>
<dbReference type="UniPathway" id="UPA00378"/>
<protein>
    <submittedName>
        <fullName evidence="3">Putative PAP2 family protein</fullName>
    </submittedName>
</protein>
<evidence type="ECO:0000313" key="3">
    <source>
        <dbReference type="EMBL" id="CCC48335.1"/>
    </source>
</evidence>
<feature type="transmembrane region" description="Helical" evidence="1">
    <location>
        <begin position="126"/>
        <end position="145"/>
    </location>
</feature>
<name>G0TWJ7_TRYVY</name>
<proteinExistence type="predicted"/>
<gene>
    <name evidence="3" type="ORF">TVY486_0601260</name>
</gene>
<organism evidence="3">
    <name type="scientific">Trypanosoma vivax (strain Y486)</name>
    <dbReference type="NCBI Taxonomy" id="1055687"/>
    <lineage>
        <taxon>Eukaryota</taxon>
        <taxon>Discoba</taxon>
        <taxon>Euglenozoa</taxon>
        <taxon>Kinetoplastea</taxon>
        <taxon>Metakinetoplastina</taxon>
        <taxon>Trypanosomatida</taxon>
        <taxon>Trypanosomatidae</taxon>
        <taxon>Trypanosoma</taxon>
        <taxon>Duttonella</taxon>
    </lineage>
</organism>
<sequence>MTGEWIVWSYTAAFYETGDIVSFASALLSLLPIFIVIFLAGLASASRYPRQDAALVLLLALCQNTVLNAILKKVLKMPRPHHYLRRSGEIGAPSSHGMPSDHAQFMFFFVTWLLRKAHANKIPVPVGMQLFLLGAATLVACGRVYNSFHTVAQVVVGAIVGIVNAYTLSSTFGESLLLHTARIVSPVRDLCTAWVPYVG</sequence>
<dbReference type="InterPro" id="IPR000326">
    <property type="entry name" value="PAP2/HPO"/>
</dbReference>
<dbReference type="SMART" id="SM00014">
    <property type="entry name" value="acidPPc"/>
    <property type="match status" value="1"/>
</dbReference>
<feature type="transmembrane region" description="Helical" evidence="1">
    <location>
        <begin position="20"/>
        <end position="42"/>
    </location>
</feature>
<dbReference type="SUPFAM" id="SSF48317">
    <property type="entry name" value="Acid phosphatase/Vanadium-dependent haloperoxidase"/>
    <property type="match status" value="1"/>
</dbReference>
<dbReference type="Gene3D" id="1.20.144.10">
    <property type="entry name" value="Phosphatidic acid phosphatase type 2/haloperoxidase"/>
    <property type="match status" value="1"/>
</dbReference>
<dbReference type="EMBL" id="HE573022">
    <property type="protein sequence ID" value="CCC48335.1"/>
    <property type="molecule type" value="Genomic_DNA"/>
</dbReference>